<dbReference type="Proteomes" id="UP001595528">
    <property type="component" value="Unassembled WGS sequence"/>
</dbReference>
<dbReference type="PANTHER" id="PTHR43575">
    <property type="entry name" value="PROTEIN ABCI7, CHLOROPLASTIC"/>
    <property type="match status" value="1"/>
</dbReference>
<dbReference type="InterPro" id="IPR011542">
    <property type="entry name" value="SUF_FeS_clus_asmbl_SufD"/>
</dbReference>
<feature type="domain" description="SUF system FeS cluster assembly SufBD core" evidence="1">
    <location>
        <begin position="185"/>
        <end position="413"/>
    </location>
</feature>
<dbReference type="RefSeq" id="WP_379899107.1">
    <property type="nucleotide sequence ID" value="NZ_JBHRTR010000019.1"/>
</dbReference>
<evidence type="ECO:0000313" key="3">
    <source>
        <dbReference type="Proteomes" id="UP001595528"/>
    </source>
</evidence>
<dbReference type="SUPFAM" id="SSF101960">
    <property type="entry name" value="Stabilizer of iron transporter SufD"/>
    <property type="match status" value="1"/>
</dbReference>
<evidence type="ECO:0000313" key="2">
    <source>
        <dbReference type="EMBL" id="MFC3226950.1"/>
    </source>
</evidence>
<evidence type="ECO:0000259" key="1">
    <source>
        <dbReference type="Pfam" id="PF01458"/>
    </source>
</evidence>
<protein>
    <submittedName>
        <fullName evidence="2">Fe-S cluster assembly protein SufD</fullName>
    </submittedName>
</protein>
<accession>A0ABV7KXN8</accession>
<dbReference type="InterPro" id="IPR055346">
    <property type="entry name" value="Fe-S_cluster_assembly_SufBD"/>
</dbReference>
<dbReference type="Pfam" id="PF01458">
    <property type="entry name" value="SUFBD_core"/>
    <property type="match status" value="1"/>
</dbReference>
<gene>
    <name evidence="2" type="primary">sufD</name>
    <name evidence="2" type="ORF">ACFOGJ_06905</name>
</gene>
<dbReference type="InterPro" id="IPR000825">
    <property type="entry name" value="SUF_FeS_clus_asmbl_SufBD_core"/>
</dbReference>
<reference evidence="3" key="1">
    <citation type="journal article" date="2019" name="Int. J. Syst. Evol. Microbiol.">
        <title>The Global Catalogue of Microorganisms (GCM) 10K type strain sequencing project: providing services to taxonomists for standard genome sequencing and annotation.</title>
        <authorList>
            <consortium name="The Broad Institute Genomics Platform"/>
            <consortium name="The Broad Institute Genome Sequencing Center for Infectious Disease"/>
            <person name="Wu L."/>
            <person name="Ma J."/>
        </authorList>
    </citation>
    <scope>NUCLEOTIDE SEQUENCE [LARGE SCALE GENOMIC DNA]</scope>
    <source>
        <strain evidence="3">KCTC 42964</strain>
    </source>
</reference>
<name>A0ABV7KXN8_9PROT</name>
<comment type="caution">
    <text evidence="2">The sequence shown here is derived from an EMBL/GenBank/DDBJ whole genome shotgun (WGS) entry which is preliminary data.</text>
</comment>
<dbReference type="EMBL" id="JBHRTR010000019">
    <property type="protein sequence ID" value="MFC3226950.1"/>
    <property type="molecule type" value="Genomic_DNA"/>
</dbReference>
<dbReference type="NCBIfam" id="TIGR01981">
    <property type="entry name" value="sufD"/>
    <property type="match status" value="1"/>
</dbReference>
<dbReference type="PANTHER" id="PTHR43575:SF1">
    <property type="entry name" value="PROTEIN ABCI7, CHLOROPLASTIC"/>
    <property type="match status" value="1"/>
</dbReference>
<keyword evidence="3" id="KW-1185">Reference proteome</keyword>
<organism evidence="2 3">
    <name type="scientific">Marinibaculum pumilum</name>
    <dbReference type="NCBI Taxonomy" id="1766165"/>
    <lineage>
        <taxon>Bacteria</taxon>
        <taxon>Pseudomonadati</taxon>
        <taxon>Pseudomonadota</taxon>
        <taxon>Alphaproteobacteria</taxon>
        <taxon>Rhodospirillales</taxon>
        <taxon>Rhodospirillaceae</taxon>
        <taxon>Marinibaculum</taxon>
    </lineage>
</organism>
<sequence length="447" mass="46753">MNMQTDSHPAAGEAQLPEGFRALWADVHRQLPGHDDPAAAAQRAAAFAAADALGLPNRRVEDWKFTSTHPLGRIVPQVAATPASAGDWTDRLAGWPLDGASVLALLDGAWCPDLGRGALPEGVSLSRLSEAPAGLADLLKPLPGGGEATVPNLVQAFAGEGLLIEVAAGAAPAQPLVILHLSSGAAPVHHLRHRLRLGEGATLTVVELHLSAADRSCWANLLIDIELASKARLSHLRIGGGKGHALRTAFLRGRLAASSAYEGTAIALGGDLVRDEIDMRLAGEGASCRLDGLNLAAGRDHLDSTLRVAHDAAHCRSNQHYRAVANDHGHAVFQGRIAVAPGAQKSDAHQLHRALLLSDEAVADAKPELEILADDVACSHGASIGDLDEDALFYLRARGIGAAAARNLLIDAFAAEIVEGIADPAWRAAAGDALQRRLHRMVETSDE</sequence>
<dbReference type="InterPro" id="IPR037284">
    <property type="entry name" value="SUF_FeS_clus_asmbl_SufBD_sf"/>
</dbReference>
<proteinExistence type="predicted"/>